<reference evidence="1" key="1">
    <citation type="journal article" date="2012" name="PLoS ONE">
        <title>Gene sets for utilization of primary and secondary nutrition supplies in the distal gut of endangered iberian lynx.</title>
        <authorList>
            <person name="Alcaide M."/>
            <person name="Messina E."/>
            <person name="Richter M."/>
            <person name="Bargiela R."/>
            <person name="Peplies J."/>
            <person name="Huws S.A."/>
            <person name="Newbold C.J."/>
            <person name="Golyshin P.N."/>
            <person name="Simon M.A."/>
            <person name="Lopez G."/>
            <person name="Yakimov M.M."/>
            <person name="Ferrer M."/>
        </authorList>
    </citation>
    <scope>NUCLEOTIDE SEQUENCE</scope>
</reference>
<dbReference type="EMBL" id="AMCI01005685">
    <property type="protein sequence ID" value="EJW95665.1"/>
    <property type="molecule type" value="Genomic_DNA"/>
</dbReference>
<name>J9C749_9ZZZZ</name>
<protein>
    <submittedName>
        <fullName evidence="1">Uncharacterized protein</fullName>
    </submittedName>
</protein>
<dbReference type="AlphaFoldDB" id="J9C749"/>
<accession>J9C749</accession>
<evidence type="ECO:0000313" key="1">
    <source>
        <dbReference type="EMBL" id="EJW95665.1"/>
    </source>
</evidence>
<gene>
    <name evidence="1" type="ORF">EVA_16229</name>
</gene>
<proteinExistence type="predicted"/>
<organism evidence="1">
    <name type="scientific">gut metagenome</name>
    <dbReference type="NCBI Taxonomy" id="749906"/>
    <lineage>
        <taxon>unclassified sequences</taxon>
        <taxon>metagenomes</taxon>
        <taxon>organismal metagenomes</taxon>
    </lineage>
</organism>
<sequence>MLYFKVVDGEHNISLNLFSQNIKLNVTSKLVDFLN</sequence>
<comment type="caution">
    <text evidence="1">The sequence shown here is derived from an EMBL/GenBank/DDBJ whole genome shotgun (WGS) entry which is preliminary data.</text>
</comment>